<accession>A0ABY4WLF8</accession>
<keyword evidence="2" id="KW-1185">Reference proteome</keyword>
<dbReference type="EMBL" id="CP098755">
    <property type="protein sequence ID" value="USG67993.1"/>
    <property type="molecule type" value="Genomic_DNA"/>
</dbReference>
<proteinExistence type="predicted"/>
<organism evidence="1 2">
    <name type="scientific">Brevibacillus ruminantium</name>
    <dbReference type="NCBI Taxonomy" id="2950604"/>
    <lineage>
        <taxon>Bacteria</taxon>
        <taxon>Bacillati</taxon>
        <taxon>Bacillota</taxon>
        <taxon>Bacilli</taxon>
        <taxon>Bacillales</taxon>
        <taxon>Paenibacillaceae</taxon>
        <taxon>Brevibacillus</taxon>
    </lineage>
</organism>
<reference evidence="1" key="1">
    <citation type="submission" date="2022-06" db="EMBL/GenBank/DDBJ databases">
        <title>Genome sequencing of Brevibacillus sp. BB3-R1.</title>
        <authorList>
            <person name="Heo J."/>
            <person name="Lee D."/>
            <person name="Won M."/>
            <person name="Han B.-H."/>
            <person name="Hong S.-B."/>
            <person name="Kwon S.-W."/>
        </authorList>
    </citation>
    <scope>NUCLEOTIDE SEQUENCE</scope>
    <source>
        <strain evidence="1">BB3-R1</strain>
    </source>
</reference>
<dbReference type="InterPro" id="IPR025619">
    <property type="entry name" value="YlzJ"/>
</dbReference>
<evidence type="ECO:0000313" key="2">
    <source>
        <dbReference type="Proteomes" id="UP001056500"/>
    </source>
</evidence>
<sequence length="77" mass="8884">MIFYSVMPMEVVFEGMDQVEKQVLRELPIGEATMVVEQTSPYEGRMVRLISPNPQDYLNPAYMPGQIIRFRPEGFGE</sequence>
<dbReference type="Proteomes" id="UP001056500">
    <property type="component" value="Chromosome"/>
</dbReference>
<gene>
    <name evidence="1" type="ORF">NDK47_12225</name>
</gene>
<evidence type="ECO:0000313" key="1">
    <source>
        <dbReference type="EMBL" id="USG67993.1"/>
    </source>
</evidence>
<protein>
    <submittedName>
        <fullName evidence="1">YlzJ-like family protein</fullName>
    </submittedName>
</protein>
<dbReference type="Pfam" id="PF14035">
    <property type="entry name" value="YlzJ"/>
    <property type="match status" value="1"/>
</dbReference>
<dbReference type="RefSeq" id="WP_251875219.1">
    <property type="nucleotide sequence ID" value="NZ_CP098755.1"/>
</dbReference>
<name>A0ABY4WLF8_9BACL</name>